<accession>A0A0C3Q4Z5</accession>
<dbReference type="Proteomes" id="UP000054248">
    <property type="component" value="Unassembled WGS sequence"/>
</dbReference>
<reference evidence="3 4" key="1">
    <citation type="submission" date="2014-04" db="EMBL/GenBank/DDBJ databases">
        <authorList>
            <consortium name="DOE Joint Genome Institute"/>
            <person name="Kuo A."/>
            <person name="Girlanda M."/>
            <person name="Perotto S."/>
            <person name="Kohler A."/>
            <person name="Nagy L.G."/>
            <person name="Floudas D."/>
            <person name="Copeland A."/>
            <person name="Barry K.W."/>
            <person name="Cichocki N."/>
            <person name="Veneault-Fourrey C."/>
            <person name="LaButti K."/>
            <person name="Lindquist E.A."/>
            <person name="Lipzen A."/>
            <person name="Lundell T."/>
            <person name="Morin E."/>
            <person name="Murat C."/>
            <person name="Sun H."/>
            <person name="Tunlid A."/>
            <person name="Henrissat B."/>
            <person name="Grigoriev I.V."/>
            <person name="Hibbett D.S."/>
            <person name="Martin F."/>
            <person name="Nordberg H.P."/>
            <person name="Cantor M.N."/>
            <person name="Hua S.X."/>
        </authorList>
    </citation>
    <scope>NUCLEOTIDE SEQUENCE [LARGE SCALE GENOMIC DNA]</scope>
    <source>
        <strain evidence="3 4">MUT 4182</strain>
    </source>
</reference>
<feature type="region of interest" description="Disordered" evidence="1">
    <location>
        <begin position="177"/>
        <end position="203"/>
    </location>
</feature>
<organism evidence="3 4">
    <name type="scientific">Tulasnella calospora MUT 4182</name>
    <dbReference type="NCBI Taxonomy" id="1051891"/>
    <lineage>
        <taxon>Eukaryota</taxon>
        <taxon>Fungi</taxon>
        <taxon>Dikarya</taxon>
        <taxon>Basidiomycota</taxon>
        <taxon>Agaricomycotina</taxon>
        <taxon>Agaricomycetes</taxon>
        <taxon>Cantharellales</taxon>
        <taxon>Tulasnellaceae</taxon>
        <taxon>Tulasnella</taxon>
    </lineage>
</organism>
<feature type="compositionally biased region" description="Low complexity" evidence="1">
    <location>
        <begin position="183"/>
        <end position="193"/>
    </location>
</feature>
<proteinExistence type="predicted"/>
<dbReference type="AlphaFoldDB" id="A0A0C3Q4Z5"/>
<dbReference type="OrthoDB" id="3243337at2759"/>
<evidence type="ECO:0000313" key="4">
    <source>
        <dbReference type="Proteomes" id="UP000054248"/>
    </source>
</evidence>
<keyword evidence="2" id="KW-0812">Transmembrane</keyword>
<feature type="region of interest" description="Disordered" evidence="1">
    <location>
        <begin position="1"/>
        <end position="28"/>
    </location>
</feature>
<evidence type="ECO:0000256" key="1">
    <source>
        <dbReference type="SAM" id="MobiDB-lite"/>
    </source>
</evidence>
<dbReference type="EMBL" id="KN823322">
    <property type="protein sequence ID" value="KIO18024.1"/>
    <property type="molecule type" value="Genomic_DNA"/>
</dbReference>
<feature type="transmembrane region" description="Helical" evidence="2">
    <location>
        <begin position="33"/>
        <end position="54"/>
    </location>
</feature>
<name>A0A0C3Q4Z5_9AGAM</name>
<gene>
    <name evidence="3" type="ORF">M407DRAFT_163814</name>
</gene>
<evidence type="ECO:0000313" key="3">
    <source>
        <dbReference type="EMBL" id="KIO18024.1"/>
    </source>
</evidence>
<keyword evidence="2" id="KW-0472">Membrane</keyword>
<sequence length="273" mass="30257">MSATTAQPPDFTFTPDPAQTQQPPQGPSTGQPIYLYAFTLIAFLICIIACCSAWRGVVIRRRRREMGLPELEEWGMGDHDAFGRRLKEQEPVDPPMMYEVYLEDGKAEGGRWYWGQEKGKVDDGIWSTKMPISTSVVPVADQPPTEPEADPTLGITTFSALAELSPHRWQLFQRFHTRRQQTPPSSSLPLSVDAPPPPPSPRKVVTSILIAMPAPHHAQSERQPSVAMSEGTLVFEDEFPEVLFGVYEGAWAAQQPTTKSLAPPLNHDAASRV</sequence>
<evidence type="ECO:0000256" key="2">
    <source>
        <dbReference type="SAM" id="Phobius"/>
    </source>
</evidence>
<keyword evidence="2" id="KW-1133">Transmembrane helix</keyword>
<feature type="compositionally biased region" description="Low complexity" evidence="1">
    <location>
        <begin position="12"/>
        <end position="28"/>
    </location>
</feature>
<reference evidence="4" key="2">
    <citation type="submission" date="2015-01" db="EMBL/GenBank/DDBJ databases">
        <title>Evolutionary Origins and Diversification of the Mycorrhizal Mutualists.</title>
        <authorList>
            <consortium name="DOE Joint Genome Institute"/>
            <consortium name="Mycorrhizal Genomics Consortium"/>
            <person name="Kohler A."/>
            <person name="Kuo A."/>
            <person name="Nagy L.G."/>
            <person name="Floudas D."/>
            <person name="Copeland A."/>
            <person name="Barry K.W."/>
            <person name="Cichocki N."/>
            <person name="Veneault-Fourrey C."/>
            <person name="LaButti K."/>
            <person name="Lindquist E.A."/>
            <person name="Lipzen A."/>
            <person name="Lundell T."/>
            <person name="Morin E."/>
            <person name="Murat C."/>
            <person name="Riley R."/>
            <person name="Ohm R."/>
            <person name="Sun H."/>
            <person name="Tunlid A."/>
            <person name="Henrissat B."/>
            <person name="Grigoriev I.V."/>
            <person name="Hibbett D.S."/>
            <person name="Martin F."/>
        </authorList>
    </citation>
    <scope>NUCLEOTIDE SEQUENCE [LARGE SCALE GENOMIC DNA]</scope>
    <source>
        <strain evidence="4">MUT 4182</strain>
    </source>
</reference>
<keyword evidence="4" id="KW-1185">Reference proteome</keyword>
<dbReference type="HOGENOM" id="CLU_1023760_0_0_1"/>
<protein>
    <submittedName>
        <fullName evidence="3">Uncharacterized protein</fullName>
    </submittedName>
</protein>